<evidence type="ECO:0000256" key="1">
    <source>
        <dbReference type="ARBA" id="ARBA00001946"/>
    </source>
</evidence>
<dbReference type="PANTHER" id="PTHR13794:SF58">
    <property type="entry name" value="MITOCHONDRIAL ENOLASE SUPERFAMILY MEMBER 1"/>
    <property type="match status" value="1"/>
</dbReference>
<evidence type="ECO:0000256" key="3">
    <source>
        <dbReference type="ARBA" id="ARBA00022842"/>
    </source>
</evidence>
<dbReference type="STRING" id="247633.GP2143_14336"/>
<dbReference type="SFLD" id="SFLDG00179">
    <property type="entry name" value="mandelate_racemase"/>
    <property type="match status" value="1"/>
</dbReference>
<keyword evidence="3" id="KW-0460">Magnesium</keyword>
<dbReference type="Pfam" id="PF13378">
    <property type="entry name" value="MR_MLE_C"/>
    <property type="match status" value="1"/>
</dbReference>
<name>A0Y8I7_9GAMM</name>
<comment type="cofactor">
    <cofactor evidence="1">
        <name>Mg(2+)</name>
        <dbReference type="ChEBI" id="CHEBI:18420"/>
    </cofactor>
</comment>
<dbReference type="SFLD" id="SFLDS00001">
    <property type="entry name" value="Enolase"/>
    <property type="match status" value="1"/>
</dbReference>
<dbReference type="InterPro" id="IPR036849">
    <property type="entry name" value="Enolase-like_C_sf"/>
</dbReference>
<dbReference type="InterPro" id="IPR029017">
    <property type="entry name" value="Enolase-like_N"/>
</dbReference>
<keyword evidence="2" id="KW-0479">Metal-binding</keyword>
<dbReference type="Proteomes" id="UP000004931">
    <property type="component" value="Unassembled WGS sequence"/>
</dbReference>
<evidence type="ECO:0000313" key="6">
    <source>
        <dbReference type="Proteomes" id="UP000004931"/>
    </source>
</evidence>
<accession>A0Y8I7</accession>
<evidence type="ECO:0000256" key="2">
    <source>
        <dbReference type="ARBA" id="ARBA00022723"/>
    </source>
</evidence>
<dbReference type="OrthoDB" id="103536at2"/>
<sequence>MTQQLTLESIQVRVVSVPLNRPLIAKIGQLEDWPLILIDIYTKEGIIGRSYLEPYRLRSIPAIVHSIEDIADMFKGKPLAPLDVYGESMRSLHLVGREGITLIALSGIDMAIWDALSKAANMPLATLLGGSPGPVRAYNSNGLWLKPLEELGDEAAALVSEGNYSAIKMRLGRTSIKDDVKAIANVREAVGDDVHIMSDFNQGMAFGEALLRLHALDDQGLYWFEEPIVYDNLEACAQITREIKTPIQIGENIYGPREFYKAVVARAADLYMPDLMRIGGVTGWMRSASIAGAAGLPLSSHLYPEVSAHLMRASESADWIESRDWGLPLIAEPFDIKDGNIIVPDRPGNGISWDEVAVKRYAI</sequence>
<dbReference type="SUPFAM" id="SSF54826">
    <property type="entry name" value="Enolase N-terminal domain-like"/>
    <property type="match status" value="1"/>
</dbReference>
<organism evidence="5 6">
    <name type="scientific">marine gamma proteobacterium HTCC2143</name>
    <dbReference type="NCBI Taxonomy" id="247633"/>
    <lineage>
        <taxon>Bacteria</taxon>
        <taxon>Pseudomonadati</taxon>
        <taxon>Pseudomonadota</taxon>
        <taxon>Gammaproteobacteria</taxon>
        <taxon>Cellvibrionales</taxon>
        <taxon>Spongiibacteraceae</taxon>
        <taxon>BD1-7 clade</taxon>
    </lineage>
</organism>
<dbReference type="InterPro" id="IPR029065">
    <property type="entry name" value="Enolase_C-like"/>
</dbReference>
<comment type="caution">
    <text evidence="5">The sequence shown here is derived from an EMBL/GenBank/DDBJ whole genome shotgun (WGS) entry which is preliminary data.</text>
</comment>
<dbReference type="eggNOG" id="COG4948">
    <property type="taxonomic scope" value="Bacteria"/>
</dbReference>
<dbReference type="GO" id="GO:0000287">
    <property type="term" value="F:magnesium ion binding"/>
    <property type="evidence" value="ECO:0007669"/>
    <property type="project" value="TreeGrafter"/>
</dbReference>
<keyword evidence="6" id="KW-1185">Reference proteome</keyword>
<dbReference type="GO" id="GO:0016052">
    <property type="term" value="P:carbohydrate catabolic process"/>
    <property type="evidence" value="ECO:0007669"/>
    <property type="project" value="TreeGrafter"/>
</dbReference>
<dbReference type="Gene3D" id="3.20.20.120">
    <property type="entry name" value="Enolase-like C-terminal domain"/>
    <property type="match status" value="1"/>
</dbReference>
<dbReference type="AlphaFoldDB" id="A0Y8I7"/>
<dbReference type="EMBL" id="AAVT01000001">
    <property type="protein sequence ID" value="EAW32441.1"/>
    <property type="molecule type" value="Genomic_DNA"/>
</dbReference>
<dbReference type="Gene3D" id="3.30.390.10">
    <property type="entry name" value="Enolase-like, N-terminal domain"/>
    <property type="match status" value="1"/>
</dbReference>
<dbReference type="Pfam" id="PF02746">
    <property type="entry name" value="MR_MLE_N"/>
    <property type="match status" value="1"/>
</dbReference>
<dbReference type="PANTHER" id="PTHR13794">
    <property type="entry name" value="ENOLASE SUPERFAMILY, MANDELATE RACEMASE"/>
    <property type="match status" value="1"/>
</dbReference>
<dbReference type="SUPFAM" id="SSF51604">
    <property type="entry name" value="Enolase C-terminal domain-like"/>
    <property type="match status" value="1"/>
</dbReference>
<feature type="domain" description="Mandelate racemase/muconate lactonizing enzyme C-terminal" evidence="4">
    <location>
        <begin position="148"/>
        <end position="246"/>
    </location>
</feature>
<evidence type="ECO:0000259" key="4">
    <source>
        <dbReference type="SMART" id="SM00922"/>
    </source>
</evidence>
<dbReference type="SMART" id="SM00922">
    <property type="entry name" value="MR_MLE"/>
    <property type="match status" value="1"/>
</dbReference>
<proteinExistence type="predicted"/>
<gene>
    <name evidence="5" type="ORF">GP2143_14336</name>
</gene>
<evidence type="ECO:0000313" key="5">
    <source>
        <dbReference type="EMBL" id="EAW32441.1"/>
    </source>
</evidence>
<protein>
    <submittedName>
        <fullName evidence="5">Probable mandelate racemase</fullName>
    </submittedName>
</protein>
<dbReference type="GO" id="GO:0016836">
    <property type="term" value="F:hydro-lyase activity"/>
    <property type="evidence" value="ECO:0007669"/>
    <property type="project" value="TreeGrafter"/>
</dbReference>
<dbReference type="InterPro" id="IPR013342">
    <property type="entry name" value="Mandelate_racemase_C"/>
</dbReference>
<reference evidence="5 6" key="1">
    <citation type="journal article" date="2010" name="J. Bacteriol.">
        <title>Genome sequence of the oligotrophic marine Gammaproteobacterium HTCC2143, isolated from the Oregon Coast.</title>
        <authorList>
            <person name="Oh H.M."/>
            <person name="Kang I."/>
            <person name="Ferriera S."/>
            <person name="Giovannoni S.J."/>
            <person name="Cho J.C."/>
        </authorList>
    </citation>
    <scope>NUCLEOTIDE SEQUENCE [LARGE SCALE GENOMIC DNA]</scope>
    <source>
        <strain evidence="5 6">HTCC2143</strain>
    </source>
</reference>
<dbReference type="InterPro" id="IPR046945">
    <property type="entry name" value="RHMD-like"/>
</dbReference>
<dbReference type="InterPro" id="IPR013341">
    <property type="entry name" value="Mandelate_racemase_N_dom"/>
</dbReference>